<sequence>MLFVYNADSGLGNNLLDAAHKILNPATYDCRLCELTYGAFREKRSWKAFREQSEATMEFLHKDEFLKTYSSKFLPAYSFPIVLEVTAHDMEVFLGTEELNALNHTDDLIRKVKVRLSKPE</sequence>
<accession>A0ABQ1QTF7</accession>
<name>A0ABQ1QTF7_9FLAO</name>
<protein>
    <recommendedName>
        <fullName evidence="3">GTPase</fullName>
    </recommendedName>
</protein>
<evidence type="ECO:0000313" key="2">
    <source>
        <dbReference type="Proteomes" id="UP000625780"/>
    </source>
</evidence>
<dbReference type="EMBL" id="BMFH01000001">
    <property type="protein sequence ID" value="GGD45210.1"/>
    <property type="molecule type" value="Genomic_DNA"/>
</dbReference>
<gene>
    <name evidence="1" type="ORF">GCM10011361_10260</name>
</gene>
<organism evidence="1 2">
    <name type="scientific">Muriicola marianensis</name>
    <dbReference type="NCBI Taxonomy" id="1324801"/>
    <lineage>
        <taxon>Bacteria</taxon>
        <taxon>Pseudomonadati</taxon>
        <taxon>Bacteroidota</taxon>
        <taxon>Flavobacteriia</taxon>
        <taxon>Flavobacteriales</taxon>
        <taxon>Flavobacteriaceae</taxon>
        <taxon>Muriicola</taxon>
    </lineage>
</organism>
<dbReference type="Proteomes" id="UP000625780">
    <property type="component" value="Unassembled WGS sequence"/>
</dbReference>
<keyword evidence="2" id="KW-1185">Reference proteome</keyword>
<reference evidence="2" key="1">
    <citation type="journal article" date="2019" name="Int. J. Syst. Evol. Microbiol.">
        <title>The Global Catalogue of Microorganisms (GCM) 10K type strain sequencing project: providing services to taxonomists for standard genome sequencing and annotation.</title>
        <authorList>
            <consortium name="The Broad Institute Genomics Platform"/>
            <consortium name="The Broad Institute Genome Sequencing Center for Infectious Disease"/>
            <person name="Wu L."/>
            <person name="Ma J."/>
        </authorList>
    </citation>
    <scope>NUCLEOTIDE SEQUENCE [LARGE SCALE GENOMIC DNA]</scope>
    <source>
        <strain evidence="2">CGMCC 1.12606</strain>
    </source>
</reference>
<proteinExistence type="predicted"/>
<comment type="caution">
    <text evidence="1">The sequence shown here is derived from an EMBL/GenBank/DDBJ whole genome shotgun (WGS) entry which is preliminary data.</text>
</comment>
<evidence type="ECO:0000313" key="1">
    <source>
        <dbReference type="EMBL" id="GGD45210.1"/>
    </source>
</evidence>
<evidence type="ECO:0008006" key="3">
    <source>
        <dbReference type="Google" id="ProtNLM"/>
    </source>
</evidence>